<comment type="caution">
    <text evidence="2">The sequence shown here is derived from an EMBL/GenBank/DDBJ whole genome shotgun (WGS) entry which is preliminary data.</text>
</comment>
<feature type="transmembrane region" description="Helical" evidence="1">
    <location>
        <begin position="274"/>
        <end position="294"/>
    </location>
</feature>
<feature type="transmembrane region" description="Helical" evidence="1">
    <location>
        <begin position="212"/>
        <end position="232"/>
    </location>
</feature>
<keyword evidence="3" id="KW-1185">Reference proteome</keyword>
<feature type="transmembrane region" description="Helical" evidence="1">
    <location>
        <begin position="342"/>
        <end position="361"/>
    </location>
</feature>
<reference evidence="3" key="1">
    <citation type="submission" date="2019-09" db="EMBL/GenBank/DDBJ databases">
        <authorList>
            <person name="Jung D.-H."/>
        </authorList>
    </citation>
    <scope>NUCLEOTIDE SEQUENCE [LARGE SCALE GENOMIC DNA]</scope>
    <source>
        <strain evidence="3">JA-25</strain>
    </source>
</reference>
<gene>
    <name evidence="2" type="ORF">F7231_22530</name>
</gene>
<reference evidence="3" key="2">
    <citation type="submission" date="2023-07" db="EMBL/GenBank/DDBJ databases">
        <authorList>
            <person name="Jung D.-H."/>
        </authorList>
    </citation>
    <scope>NUCLEOTIDE SEQUENCE [LARGE SCALE GENOMIC DNA]</scope>
    <source>
        <strain evidence="3">JA-25</strain>
    </source>
</reference>
<protein>
    <recommendedName>
        <fullName evidence="4">Glycosyltransferase RgtA/B/C/D-like domain-containing protein</fullName>
    </recommendedName>
</protein>
<feature type="transmembrane region" description="Helical" evidence="1">
    <location>
        <begin position="123"/>
        <end position="147"/>
    </location>
</feature>
<keyword evidence="1" id="KW-1133">Transmembrane helix</keyword>
<evidence type="ECO:0000313" key="2">
    <source>
        <dbReference type="EMBL" id="NID12966.1"/>
    </source>
</evidence>
<sequence>MTKNDSWLLALWLLICTLIGELSYLNPTHYVSPDSAYYLATASWLVGVTGDTYGHTATGWDSTFPVGYPLLIGAVARLTGTSVLVASKVLTMLLTGGFLLIWRQRIGARRAIWMGSVFLLGGFLRILTYIWSEGAFLMVLLEWIWLMSQPAEAIPERRPHLRYVGKLFMLTMALFLLRYVGGYVLIVYGLLTLGTYRQQGLTNARQRSGPDLLYMGLSAGCMLGYFLLNWLLTSSAYGGERFVTSPEPASDTLSILALSLVNELLLLRDYVPDGSVLLVVVGVVLQVVLFRWGWLRLKQQRHTLPNWLPTDQQLLRVLLWSAGTYLVVLFALRAFSPFSGPNARLMAPASLPLLMGTAYWVSRWTNVRARRQLGYCWAALLLCSWLQLLPQADFWEKMTALFGTTRW</sequence>
<dbReference type="RefSeq" id="WP_166693641.1">
    <property type="nucleotide sequence ID" value="NZ_WAEL01000009.1"/>
</dbReference>
<dbReference type="Proteomes" id="UP000606008">
    <property type="component" value="Unassembled WGS sequence"/>
</dbReference>
<organism evidence="2 3">
    <name type="scientific">Fibrivirga algicola</name>
    <dbReference type="NCBI Taxonomy" id="2950420"/>
    <lineage>
        <taxon>Bacteria</taxon>
        <taxon>Pseudomonadati</taxon>
        <taxon>Bacteroidota</taxon>
        <taxon>Cytophagia</taxon>
        <taxon>Cytophagales</taxon>
        <taxon>Spirosomataceae</taxon>
        <taxon>Fibrivirga</taxon>
    </lineage>
</organism>
<name>A0ABX0QNW7_9BACT</name>
<accession>A0ABX0QNW7</accession>
<keyword evidence="1" id="KW-0812">Transmembrane</keyword>
<dbReference type="EMBL" id="WAEL01000009">
    <property type="protein sequence ID" value="NID12966.1"/>
    <property type="molecule type" value="Genomic_DNA"/>
</dbReference>
<keyword evidence="1" id="KW-0472">Membrane</keyword>
<evidence type="ECO:0000256" key="1">
    <source>
        <dbReference type="SAM" id="Phobius"/>
    </source>
</evidence>
<evidence type="ECO:0008006" key="4">
    <source>
        <dbReference type="Google" id="ProtNLM"/>
    </source>
</evidence>
<feature type="transmembrane region" description="Helical" evidence="1">
    <location>
        <begin position="314"/>
        <end position="336"/>
    </location>
</feature>
<evidence type="ECO:0000313" key="3">
    <source>
        <dbReference type="Proteomes" id="UP000606008"/>
    </source>
</evidence>
<feature type="transmembrane region" description="Helical" evidence="1">
    <location>
        <begin position="83"/>
        <end position="102"/>
    </location>
</feature>
<feature type="transmembrane region" description="Helical" evidence="1">
    <location>
        <begin position="167"/>
        <end position="191"/>
    </location>
</feature>
<proteinExistence type="predicted"/>